<dbReference type="AlphaFoldDB" id="A0A6N1BX42"/>
<evidence type="ECO:0000259" key="1">
    <source>
        <dbReference type="Pfam" id="PF19029"/>
    </source>
</evidence>
<feature type="domain" description="DUF883" evidence="1">
    <location>
        <begin position="111"/>
        <end position="136"/>
    </location>
</feature>
<organism evidence="2 3">
    <name type="scientific">Cupriavidus gilardii</name>
    <dbReference type="NCBI Taxonomy" id="82541"/>
    <lineage>
        <taxon>Bacteria</taxon>
        <taxon>Pseudomonadati</taxon>
        <taxon>Pseudomonadota</taxon>
        <taxon>Betaproteobacteria</taxon>
        <taxon>Burkholderiales</taxon>
        <taxon>Burkholderiaceae</taxon>
        <taxon>Cupriavidus</taxon>
    </lineage>
</organism>
<evidence type="ECO:0000313" key="2">
    <source>
        <dbReference type="EMBL" id="NNH11263.1"/>
    </source>
</evidence>
<evidence type="ECO:0000313" key="3">
    <source>
        <dbReference type="Proteomes" id="UP000542973"/>
    </source>
</evidence>
<dbReference type="InterPro" id="IPR043605">
    <property type="entry name" value="DUF883_C"/>
</dbReference>
<comment type="caution">
    <text evidence="2">The sequence shown here is derived from an EMBL/GenBank/DDBJ whole genome shotgun (WGS) entry which is preliminary data.</text>
</comment>
<dbReference type="GeneID" id="70688790"/>
<protein>
    <submittedName>
        <fullName evidence="2">DUF883 family protein</fullName>
    </submittedName>
</protein>
<dbReference type="Proteomes" id="UP000542973">
    <property type="component" value="Unassembled WGS sequence"/>
</dbReference>
<reference evidence="2 3" key="1">
    <citation type="submission" date="2020-05" db="EMBL/GenBank/DDBJ databases">
        <title>MicrobeNet Type strains.</title>
        <authorList>
            <person name="Nicholson A.C."/>
        </authorList>
    </citation>
    <scope>NUCLEOTIDE SEQUENCE [LARGE SCALE GENOMIC DNA]</scope>
    <source>
        <strain evidence="2 3">ATCC 700815</strain>
    </source>
</reference>
<gene>
    <name evidence="2" type="ORF">HLB16_10260</name>
</gene>
<name>A0A6N1BX42_9BURK</name>
<accession>A0A6N1BX42</accession>
<sequence length="153" mass="16386">MLTHNPKVKKEVRHLADCASDTVRQLRHAARDTSGAAREAASPVVDEVRGLISALEHTIEVLAREGSSEAAQASRRLQTRARMLADQAREATMQSAGRARERVDQAVVGVQHRVAESPFRAIAIAAAVGAIAALLLVGGSSRRRSEDGQYDGN</sequence>
<proteinExistence type="predicted"/>
<dbReference type="Pfam" id="PF19029">
    <property type="entry name" value="DUF883_C"/>
    <property type="match status" value="1"/>
</dbReference>
<dbReference type="EMBL" id="JABEMD010000014">
    <property type="protein sequence ID" value="NNH11263.1"/>
    <property type="molecule type" value="Genomic_DNA"/>
</dbReference>
<dbReference type="RefSeq" id="WP_053820868.1">
    <property type="nucleotide sequence ID" value="NZ_BAAAEB010000035.1"/>
</dbReference>